<dbReference type="CDD" id="cd00067">
    <property type="entry name" value="GAL4"/>
    <property type="match status" value="1"/>
</dbReference>
<dbReference type="InterPro" id="IPR036864">
    <property type="entry name" value="Zn2-C6_fun-type_DNA-bd_sf"/>
</dbReference>
<proteinExistence type="predicted"/>
<dbReference type="Pfam" id="PF00172">
    <property type="entry name" value="Zn_clus"/>
    <property type="match status" value="1"/>
</dbReference>
<gene>
    <name evidence="3" type="ORF">CLIM01_13199</name>
</gene>
<reference evidence="3" key="1">
    <citation type="submission" date="2023-04" db="EMBL/GenBank/DDBJ databases">
        <title>Colletotrichum limetticola genome sequence.</title>
        <authorList>
            <person name="Baroncelli R."/>
        </authorList>
    </citation>
    <scope>NUCLEOTIDE SEQUENCE</scope>
    <source>
        <strain evidence="3">KLA-Anderson</strain>
    </source>
</reference>
<organism evidence="3 4">
    <name type="scientific">Colletotrichum limetticola</name>
    <dbReference type="NCBI Taxonomy" id="1209924"/>
    <lineage>
        <taxon>Eukaryota</taxon>
        <taxon>Fungi</taxon>
        <taxon>Dikarya</taxon>
        <taxon>Ascomycota</taxon>
        <taxon>Pezizomycotina</taxon>
        <taxon>Sordariomycetes</taxon>
        <taxon>Hypocreomycetidae</taxon>
        <taxon>Glomerellales</taxon>
        <taxon>Glomerellaceae</taxon>
        <taxon>Colletotrichum</taxon>
        <taxon>Colletotrichum acutatum species complex</taxon>
    </lineage>
</organism>
<protein>
    <recommendedName>
        <fullName evidence="2">Zn(2)-C6 fungal-type domain-containing protein</fullName>
    </recommendedName>
</protein>
<dbReference type="PANTHER" id="PTHR47784:SF5">
    <property type="entry name" value="STEROL UPTAKE CONTROL PROTEIN 2"/>
    <property type="match status" value="1"/>
</dbReference>
<feature type="domain" description="Zn(2)-C6 fungal-type" evidence="2">
    <location>
        <begin position="20"/>
        <end position="50"/>
    </location>
</feature>
<keyword evidence="4" id="KW-1185">Reference proteome</keyword>
<dbReference type="PROSITE" id="PS00463">
    <property type="entry name" value="ZN2_CY6_FUNGAL_1"/>
    <property type="match status" value="1"/>
</dbReference>
<name>A0ABQ9PC03_9PEZI</name>
<dbReference type="PROSITE" id="PS50048">
    <property type="entry name" value="ZN2_CY6_FUNGAL_2"/>
    <property type="match status" value="1"/>
</dbReference>
<dbReference type="InterPro" id="IPR021858">
    <property type="entry name" value="Fun_TF"/>
</dbReference>
<keyword evidence="1" id="KW-0539">Nucleus</keyword>
<evidence type="ECO:0000256" key="1">
    <source>
        <dbReference type="ARBA" id="ARBA00023242"/>
    </source>
</evidence>
<dbReference type="SMART" id="SM00066">
    <property type="entry name" value="GAL4"/>
    <property type="match status" value="1"/>
</dbReference>
<accession>A0ABQ9PC03</accession>
<dbReference type="Proteomes" id="UP001169217">
    <property type="component" value="Unassembled WGS sequence"/>
</dbReference>
<sequence>MADSIPRDRRRKAHRRVKTGCKACKTRRQKCDERRPICSGCTRHSTECLYLSVECIVRRQVLETAYLQPIARVPDATTSYLIPPSRDLNLSDLELLHQYLTSTCKATSQLPEVTAHIQTTIPHLAQDYPFLMRGILAEAAIHLSWLHPRRKSHYAPLASNHHRLGLPDFRAALQTIDTDNCDALMAYSKGLVWCAFAWHESFSADVQAVSTVGTISWLPQWFNLLRGSCLIVESCRRWSTNCLYALPPQLDDMTEFFNSTDGCKISALRIRLTYKTYSPACEALLSTLQYSFALASMRHHNTPLRNAINNWMGALPNDYISLLQKEEPWALVLLAHFCILIHRSEPRWFMKGHGSRLLQSTIGRLDNQWKDYVQWPLEEIGVCRLPYIW</sequence>
<evidence type="ECO:0000259" key="2">
    <source>
        <dbReference type="PROSITE" id="PS50048"/>
    </source>
</evidence>
<dbReference type="Pfam" id="PF11951">
    <property type="entry name" value="Fungal_trans_2"/>
    <property type="match status" value="1"/>
</dbReference>
<dbReference type="EMBL" id="JARUPT010000655">
    <property type="protein sequence ID" value="KAK0369441.1"/>
    <property type="molecule type" value="Genomic_DNA"/>
</dbReference>
<dbReference type="PANTHER" id="PTHR47784">
    <property type="entry name" value="STEROL UPTAKE CONTROL PROTEIN 2"/>
    <property type="match status" value="1"/>
</dbReference>
<evidence type="ECO:0000313" key="3">
    <source>
        <dbReference type="EMBL" id="KAK0369441.1"/>
    </source>
</evidence>
<dbReference type="Gene3D" id="4.10.240.10">
    <property type="entry name" value="Zn(2)-C6 fungal-type DNA-binding domain"/>
    <property type="match status" value="1"/>
</dbReference>
<dbReference type="SUPFAM" id="SSF57701">
    <property type="entry name" value="Zn2/Cys6 DNA-binding domain"/>
    <property type="match status" value="1"/>
</dbReference>
<dbReference type="InterPro" id="IPR053157">
    <property type="entry name" value="Sterol_Uptake_Regulator"/>
</dbReference>
<evidence type="ECO:0000313" key="4">
    <source>
        <dbReference type="Proteomes" id="UP001169217"/>
    </source>
</evidence>
<dbReference type="InterPro" id="IPR001138">
    <property type="entry name" value="Zn2Cys6_DnaBD"/>
</dbReference>
<comment type="caution">
    <text evidence="3">The sequence shown here is derived from an EMBL/GenBank/DDBJ whole genome shotgun (WGS) entry which is preliminary data.</text>
</comment>